<evidence type="ECO:0000256" key="3">
    <source>
        <dbReference type="ARBA" id="ARBA00022723"/>
    </source>
</evidence>
<evidence type="ECO:0000259" key="10">
    <source>
        <dbReference type="Pfam" id="PF18962"/>
    </source>
</evidence>
<dbReference type="InterPro" id="IPR024079">
    <property type="entry name" value="MetalloPept_cat_dom_sf"/>
</dbReference>
<dbReference type="GO" id="GO:0006508">
    <property type="term" value="P:proteolysis"/>
    <property type="evidence" value="ECO:0007669"/>
    <property type="project" value="UniProtKB-KW"/>
</dbReference>
<dbReference type="InterPro" id="IPR008754">
    <property type="entry name" value="Peptidase_M43"/>
</dbReference>
<reference evidence="11" key="1">
    <citation type="submission" date="2021-04" db="EMBL/GenBank/DDBJ databases">
        <authorList>
            <person name="Rodrigo-Torres L."/>
            <person name="Arahal R. D."/>
            <person name="Lucena T."/>
        </authorList>
    </citation>
    <scope>NUCLEOTIDE SEQUENCE</scope>
    <source>
        <strain evidence="11">CECT 9275</strain>
    </source>
</reference>
<evidence type="ECO:0000256" key="4">
    <source>
        <dbReference type="ARBA" id="ARBA00022729"/>
    </source>
</evidence>
<evidence type="ECO:0000313" key="12">
    <source>
        <dbReference type="Proteomes" id="UP000680038"/>
    </source>
</evidence>
<gene>
    <name evidence="11" type="ORF">DYBT9275_01841</name>
</gene>
<dbReference type="Pfam" id="PF05572">
    <property type="entry name" value="Peptidase_M43"/>
    <property type="match status" value="1"/>
</dbReference>
<keyword evidence="8" id="KW-1015">Disulfide bond</keyword>
<proteinExistence type="inferred from homology"/>
<keyword evidence="6" id="KW-0862">Zinc</keyword>
<evidence type="ECO:0000256" key="2">
    <source>
        <dbReference type="ARBA" id="ARBA00022670"/>
    </source>
</evidence>
<evidence type="ECO:0008006" key="13">
    <source>
        <dbReference type="Google" id="ProtNLM"/>
    </source>
</evidence>
<name>A0A916JB20_9BACT</name>
<evidence type="ECO:0000313" key="11">
    <source>
        <dbReference type="EMBL" id="CAG4997740.1"/>
    </source>
</evidence>
<dbReference type="InterPro" id="IPR026444">
    <property type="entry name" value="Secre_tail"/>
</dbReference>
<organism evidence="11 12">
    <name type="scientific">Dyadobacter helix</name>
    <dbReference type="NCBI Taxonomy" id="2822344"/>
    <lineage>
        <taxon>Bacteria</taxon>
        <taxon>Pseudomonadati</taxon>
        <taxon>Bacteroidota</taxon>
        <taxon>Cytophagia</taxon>
        <taxon>Cytophagales</taxon>
        <taxon>Spirosomataceae</taxon>
        <taxon>Dyadobacter</taxon>
    </lineage>
</organism>
<dbReference type="Pfam" id="PF18962">
    <property type="entry name" value="Por_Secre_tail"/>
    <property type="match status" value="1"/>
</dbReference>
<keyword evidence="3" id="KW-0479">Metal-binding</keyword>
<evidence type="ECO:0000256" key="7">
    <source>
        <dbReference type="ARBA" id="ARBA00023049"/>
    </source>
</evidence>
<evidence type="ECO:0000256" key="1">
    <source>
        <dbReference type="ARBA" id="ARBA00008721"/>
    </source>
</evidence>
<dbReference type="EMBL" id="CAJRAF010000002">
    <property type="protein sequence ID" value="CAG4997740.1"/>
    <property type="molecule type" value="Genomic_DNA"/>
</dbReference>
<dbReference type="CDD" id="cd04275">
    <property type="entry name" value="ZnMc_pappalysin_like"/>
    <property type="match status" value="1"/>
</dbReference>
<keyword evidence="2" id="KW-0645">Protease</keyword>
<dbReference type="SUPFAM" id="SSF55486">
    <property type="entry name" value="Metalloproteases ('zincins'), catalytic domain"/>
    <property type="match status" value="1"/>
</dbReference>
<dbReference type="GO" id="GO:0008237">
    <property type="term" value="F:metallopeptidase activity"/>
    <property type="evidence" value="ECO:0007669"/>
    <property type="project" value="UniProtKB-KW"/>
</dbReference>
<accession>A0A916JB20</accession>
<evidence type="ECO:0000256" key="5">
    <source>
        <dbReference type="ARBA" id="ARBA00022801"/>
    </source>
</evidence>
<evidence type="ECO:0000259" key="9">
    <source>
        <dbReference type="Pfam" id="PF05572"/>
    </source>
</evidence>
<evidence type="ECO:0000256" key="8">
    <source>
        <dbReference type="ARBA" id="ARBA00023157"/>
    </source>
</evidence>
<dbReference type="PANTHER" id="PTHR47466:SF1">
    <property type="entry name" value="METALLOPROTEASE MEP1 (AFU_ORTHOLOGUE AFUA_1G07730)-RELATED"/>
    <property type="match status" value="1"/>
</dbReference>
<keyword evidence="4" id="KW-0732">Signal</keyword>
<dbReference type="GO" id="GO:0046872">
    <property type="term" value="F:metal ion binding"/>
    <property type="evidence" value="ECO:0007669"/>
    <property type="project" value="UniProtKB-KW"/>
</dbReference>
<dbReference type="PANTHER" id="PTHR47466">
    <property type="match status" value="1"/>
</dbReference>
<evidence type="ECO:0000256" key="6">
    <source>
        <dbReference type="ARBA" id="ARBA00022833"/>
    </source>
</evidence>
<dbReference type="Proteomes" id="UP000680038">
    <property type="component" value="Unassembled WGS sequence"/>
</dbReference>
<dbReference type="AlphaFoldDB" id="A0A916JB20"/>
<feature type="domain" description="Peptidase M43 pregnancy-associated plasma-A" evidence="9">
    <location>
        <begin position="258"/>
        <end position="351"/>
    </location>
</feature>
<sequence length="446" mass="49777">MWCGTALYEISWQLMKNLSRNILLGLICLSVTTVNAVAQTDTATVIRCAAAHSDSIKLVRNPSLRQLGIRSEQMIQEYLHRKGAGLRTATIEEVTIPVVVHVLHNSPNAGDQAGTGRANDPNIPLEQIQSQIDVLNEDYANASGYKGFYTDSLAVDTKIRFRLVKVVRAYTPIAEFNALTDGPKVAAASPPWPTDRYLNIWTCQFSAGYLGTSQFPLVTEITPETQGLSTSQERDNALTDGVIIDYRYFGRNAASVTNSLYDIGRTTTHEVGHWLGLKHIWGDGNCASDFCDDTPVAQSWNKATDLACRPVFSRCEGFLSRNMTENYMDYSPDRCMSIFTADQTARMHAVLVLSPRRAKLVENTRRTDKNILVNIYPNPVDKVLSADIYTPDFQSFSVDVFNVRGVKMVSGITNWAQINVMDYPSGLYFLRVTTDNESVTKRFLIR</sequence>
<feature type="domain" description="Secretion system C-terminal sorting" evidence="10">
    <location>
        <begin position="375"/>
        <end position="445"/>
    </location>
</feature>
<keyword evidence="12" id="KW-1185">Reference proteome</keyword>
<comment type="caution">
    <text evidence="11">The sequence shown here is derived from an EMBL/GenBank/DDBJ whole genome shotgun (WGS) entry which is preliminary data.</text>
</comment>
<comment type="similarity">
    <text evidence="1">Belongs to the peptidase M43B family.</text>
</comment>
<protein>
    <recommendedName>
        <fullName evidence="13">T9SS type A sorting domain-containing protein</fullName>
    </recommendedName>
</protein>
<keyword evidence="5" id="KW-0378">Hydrolase</keyword>
<keyword evidence="7" id="KW-0482">Metalloprotease</keyword>
<dbReference type="Gene3D" id="3.40.390.10">
    <property type="entry name" value="Collagenase (Catalytic Domain)"/>
    <property type="match status" value="1"/>
</dbReference>
<dbReference type="NCBIfam" id="TIGR04183">
    <property type="entry name" value="Por_Secre_tail"/>
    <property type="match status" value="1"/>
</dbReference>